<evidence type="ECO:0000313" key="13">
    <source>
        <dbReference type="Proteomes" id="UP000315010"/>
    </source>
</evidence>
<keyword evidence="12" id="KW-0969">Cilium</keyword>
<comment type="subcellular location">
    <subcellularLocation>
        <location evidence="1">Cell membrane</location>
        <topology evidence="1">Peripheral membrane protein</topology>
        <orientation evidence="1">Cytoplasmic side</orientation>
    </subcellularLocation>
</comment>
<evidence type="ECO:0000256" key="9">
    <source>
        <dbReference type="ARBA" id="ARBA00023136"/>
    </source>
</evidence>
<keyword evidence="10" id="KW-1006">Bacterial flagellum protein export</keyword>
<evidence type="ECO:0000256" key="1">
    <source>
        <dbReference type="ARBA" id="ARBA00004413"/>
    </source>
</evidence>
<dbReference type="GO" id="GO:0015031">
    <property type="term" value="P:protein transport"/>
    <property type="evidence" value="ECO:0007669"/>
    <property type="project" value="UniProtKB-KW"/>
</dbReference>
<comment type="caution">
    <text evidence="12">The sequence shown here is derived from an EMBL/GenBank/DDBJ whole genome shotgun (WGS) entry which is preliminary data.</text>
</comment>
<keyword evidence="7" id="KW-1005">Bacterial flagellum biogenesis</keyword>
<dbReference type="GO" id="GO:0044781">
    <property type="term" value="P:bacterial-type flagellum organization"/>
    <property type="evidence" value="ECO:0007669"/>
    <property type="project" value="UniProtKB-KW"/>
</dbReference>
<evidence type="ECO:0000256" key="8">
    <source>
        <dbReference type="ARBA" id="ARBA00022927"/>
    </source>
</evidence>
<dbReference type="RefSeq" id="WP_146400548.1">
    <property type="nucleotide sequence ID" value="NZ_SJPJ01000001.1"/>
</dbReference>
<dbReference type="AlphaFoldDB" id="A0A5C5Z829"/>
<evidence type="ECO:0000256" key="7">
    <source>
        <dbReference type="ARBA" id="ARBA00022795"/>
    </source>
</evidence>
<keyword evidence="4" id="KW-0813">Transport</keyword>
<evidence type="ECO:0000256" key="4">
    <source>
        <dbReference type="ARBA" id="ARBA00022448"/>
    </source>
</evidence>
<comment type="similarity">
    <text evidence="2">Belongs to the FliJ family.</text>
</comment>
<proteinExistence type="inferred from homology"/>
<evidence type="ECO:0000256" key="2">
    <source>
        <dbReference type="ARBA" id="ARBA00010004"/>
    </source>
</evidence>
<dbReference type="Pfam" id="PF02050">
    <property type="entry name" value="FliJ"/>
    <property type="match status" value="1"/>
</dbReference>
<keyword evidence="13" id="KW-1185">Reference proteome</keyword>
<feature type="coiled-coil region" evidence="11">
    <location>
        <begin position="25"/>
        <end position="52"/>
    </location>
</feature>
<dbReference type="NCBIfam" id="TIGR02473">
    <property type="entry name" value="flagell_FliJ"/>
    <property type="match status" value="1"/>
</dbReference>
<evidence type="ECO:0000256" key="5">
    <source>
        <dbReference type="ARBA" id="ARBA00022475"/>
    </source>
</evidence>
<dbReference type="InterPro" id="IPR012823">
    <property type="entry name" value="Flagell_FliJ"/>
</dbReference>
<evidence type="ECO:0000256" key="3">
    <source>
        <dbReference type="ARBA" id="ARBA00020392"/>
    </source>
</evidence>
<keyword evidence="8" id="KW-0653">Protein transport</keyword>
<evidence type="ECO:0000256" key="10">
    <source>
        <dbReference type="ARBA" id="ARBA00023225"/>
    </source>
</evidence>
<accession>A0A5C5Z829</accession>
<organism evidence="12 13">
    <name type="scientific">Novipirellula herctigrandis</name>
    <dbReference type="NCBI Taxonomy" id="2527986"/>
    <lineage>
        <taxon>Bacteria</taxon>
        <taxon>Pseudomonadati</taxon>
        <taxon>Planctomycetota</taxon>
        <taxon>Planctomycetia</taxon>
        <taxon>Pirellulales</taxon>
        <taxon>Pirellulaceae</taxon>
        <taxon>Novipirellula</taxon>
    </lineage>
</organism>
<dbReference type="Proteomes" id="UP000315010">
    <property type="component" value="Unassembled WGS sequence"/>
</dbReference>
<gene>
    <name evidence="12" type="ORF">CA13_48700</name>
</gene>
<dbReference type="GO" id="GO:0005886">
    <property type="term" value="C:plasma membrane"/>
    <property type="evidence" value="ECO:0007669"/>
    <property type="project" value="UniProtKB-SubCell"/>
</dbReference>
<dbReference type="EMBL" id="SJPJ01000001">
    <property type="protein sequence ID" value="TWT83405.1"/>
    <property type="molecule type" value="Genomic_DNA"/>
</dbReference>
<dbReference type="Gene3D" id="1.10.287.1700">
    <property type="match status" value="1"/>
</dbReference>
<dbReference type="InterPro" id="IPR053716">
    <property type="entry name" value="Flag_assembly_chemotaxis_eff"/>
</dbReference>
<keyword evidence="9" id="KW-0472">Membrane</keyword>
<keyword evidence="11" id="KW-0175">Coiled coil</keyword>
<evidence type="ECO:0000256" key="11">
    <source>
        <dbReference type="SAM" id="Coils"/>
    </source>
</evidence>
<dbReference type="GO" id="GO:0071973">
    <property type="term" value="P:bacterial-type flagellum-dependent cell motility"/>
    <property type="evidence" value="ECO:0007669"/>
    <property type="project" value="InterPro"/>
</dbReference>
<keyword evidence="12" id="KW-0966">Cell projection</keyword>
<sequence length="149" mass="17851">MKFHFRFASILDLRRRERDEAGGMVGEANAAIGKVEDQIEAIEQERKQLAIDDAEKRVGDVSVDRLLARGRYDLQLQADIHELRETRLKLIEELERRQQRLRDAETEVKKFERMMEMDLHHFRNEINRREQIEIDEMNNRRDAVRATKH</sequence>
<dbReference type="GO" id="GO:0009288">
    <property type="term" value="C:bacterial-type flagellum"/>
    <property type="evidence" value="ECO:0007669"/>
    <property type="project" value="InterPro"/>
</dbReference>
<dbReference type="OrthoDB" id="278317at2"/>
<evidence type="ECO:0000256" key="6">
    <source>
        <dbReference type="ARBA" id="ARBA00022500"/>
    </source>
</evidence>
<evidence type="ECO:0000313" key="12">
    <source>
        <dbReference type="EMBL" id="TWT83405.1"/>
    </source>
</evidence>
<dbReference type="GO" id="GO:0006935">
    <property type="term" value="P:chemotaxis"/>
    <property type="evidence" value="ECO:0007669"/>
    <property type="project" value="UniProtKB-KW"/>
</dbReference>
<feature type="coiled-coil region" evidence="11">
    <location>
        <begin position="80"/>
        <end position="147"/>
    </location>
</feature>
<keyword evidence="5" id="KW-1003">Cell membrane</keyword>
<protein>
    <recommendedName>
        <fullName evidence="3">Flagellar FliJ protein</fullName>
    </recommendedName>
</protein>
<reference evidence="12 13" key="1">
    <citation type="submission" date="2019-02" db="EMBL/GenBank/DDBJ databases">
        <title>Deep-cultivation of Planctomycetes and their phenomic and genomic characterization uncovers novel biology.</title>
        <authorList>
            <person name="Wiegand S."/>
            <person name="Jogler M."/>
            <person name="Boedeker C."/>
            <person name="Pinto D."/>
            <person name="Vollmers J."/>
            <person name="Rivas-Marin E."/>
            <person name="Kohn T."/>
            <person name="Peeters S.H."/>
            <person name="Heuer A."/>
            <person name="Rast P."/>
            <person name="Oberbeckmann S."/>
            <person name="Bunk B."/>
            <person name="Jeske O."/>
            <person name="Meyerdierks A."/>
            <person name="Storesund J.E."/>
            <person name="Kallscheuer N."/>
            <person name="Luecker S."/>
            <person name="Lage O.M."/>
            <person name="Pohl T."/>
            <person name="Merkel B.J."/>
            <person name="Hornburger P."/>
            <person name="Mueller R.-W."/>
            <person name="Bruemmer F."/>
            <person name="Labrenz M."/>
            <person name="Spormann A.M."/>
            <person name="Op Den Camp H."/>
            <person name="Overmann J."/>
            <person name="Amann R."/>
            <person name="Jetten M.S.M."/>
            <person name="Mascher T."/>
            <person name="Medema M.H."/>
            <person name="Devos D.P."/>
            <person name="Kaster A.-K."/>
            <person name="Ovreas L."/>
            <person name="Rohde M."/>
            <person name="Galperin M.Y."/>
            <person name="Jogler C."/>
        </authorList>
    </citation>
    <scope>NUCLEOTIDE SEQUENCE [LARGE SCALE GENOMIC DNA]</scope>
    <source>
        <strain evidence="12 13">CA13</strain>
    </source>
</reference>
<keyword evidence="12" id="KW-0282">Flagellum</keyword>
<keyword evidence="6" id="KW-0145">Chemotaxis</keyword>
<name>A0A5C5Z829_9BACT</name>